<dbReference type="GeneID" id="63794197"/>
<evidence type="ECO:0000256" key="5">
    <source>
        <dbReference type="SAM" id="MobiDB-lite"/>
    </source>
</evidence>
<reference evidence="6 7" key="1">
    <citation type="journal article" date="2017" name="Biotechnol. Biofuels">
        <title>Differential beta-glucosidase expression as a function of carbon source availability in Talaromyces amestolkiae: a genomic and proteomic approach.</title>
        <authorList>
            <person name="de Eugenio L.I."/>
            <person name="Mendez-Liter J.A."/>
            <person name="Nieto-Dominguez M."/>
            <person name="Alonso L."/>
            <person name="Gil-Munoz J."/>
            <person name="Barriuso J."/>
            <person name="Prieto A."/>
            <person name="Martinez M.J."/>
        </authorList>
    </citation>
    <scope>NUCLEOTIDE SEQUENCE [LARGE SCALE GENOMIC DNA]</scope>
    <source>
        <strain evidence="6 7">CIB</strain>
    </source>
</reference>
<comment type="similarity">
    <text evidence="4">Belongs to the copper transporter (Ctr) (TC 1.A.56) family. SLC31A subfamily.</text>
</comment>
<protein>
    <recommendedName>
        <fullName evidence="4">Copper transport protein</fullName>
    </recommendedName>
</protein>
<dbReference type="GO" id="GO:0005375">
    <property type="term" value="F:copper ion transmembrane transporter activity"/>
    <property type="evidence" value="ECO:0007669"/>
    <property type="project" value="UniProtKB-UniRule"/>
</dbReference>
<dbReference type="PANTHER" id="PTHR12483">
    <property type="entry name" value="SOLUTE CARRIER FAMILY 31 COPPER TRANSPORTERS"/>
    <property type="match status" value="1"/>
</dbReference>
<keyword evidence="4" id="KW-0406">Ion transport</keyword>
<dbReference type="AlphaFoldDB" id="A0A364KZJ9"/>
<dbReference type="Pfam" id="PF04145">
    <property type="entry name" value="Ctr"/>
    <property type="match status" value="1"/>
</dbReference>
<keyword evidence="4" id="KW-0813">Transport</keyword>
<dbReference type="Proteomes" id="UP000249363">
    <property type="component" value="Unassembled WGS sequence"/>
</dbReference>
<comment type="subcellular location">
    <subcellularLocation>
        <location evidence="4">Membrane</location>
        <topology evidence="4">Multi-pass membrane protein</topology>
    </subcellularLocation>
</comment>
<dbReference type="STRING" id="1196081.A0A364KZJ9"/>
<feature type="transmembrane region" description="Helical" evidence="4">
    <location>
        <begin position="66"/>
        <end position="86"/>
    </location>
</feature>
<keyword evidence="2 4" id="KW-1133">Transmembrane helix</keyword>
<keyword evidence="4" id="KW-0187">Copper transport</keyword>
<organism evidence="6 7">
    <name type="scientific">Talaromyces amestolkiae</name>
    <dbReference type="NCBI Taxonomy" id="1196081"/>
    <lineage>
        <taxon>Eukaryota</taxon>
        <taxon>Fungi</taxon>
        <taxon>Dikarya</taxon>
        <taxon>Ascomycota</taxon>
        <taxon>Pezizomycotina</taxon>
        <taxon>Eurotiomycetes</taxon>
        <taxon>Eurotiomycetidae</taxon>
        <taxon>Eurotiales</taxon>
        <taxon>Trichocomaceae</taxon>
        <taxon>Talaromyces</taxon>
        <taxon>Talaromyces sect. Talaromyces</taxon>
    </lineage>
</organism>
<evidence type="ECO:0000256" key="4">
    <source>
        <dbReference type="RuleBase" id="RU367022"/>
    </source>
</evidence>
<dbReference type="PANTHER" id="PTHR12483:SF120">
    <property type="entry name" value="HIGH-AFFINITY COPPER TRANSPORTER CTRA2"/>
    <property type="match status" value="1"/>
</dbReference>
<dbReference type="InterPro" id="IPR007274">
    <property type="entry name" value="Cop_transporter"/>
</dbReference>
<dbReference type="RefSeq" id="XP_040733485.1">
    <property type="nucleotide sequence ID" value="XM_040877406.1"/>
</dbReference>
<evidence type="ECO:0000256" key="3">
    <source>
        <dbReference type="ARBA" id="ARBA00023136"/>
    </source>
</evidence>
<dbReference type="EMBL" id="MIKG01000008">
    <property type="protein sequence ID" value="RAO68969.1"/>
    <property type="molecule type" value="Genomic_DNA"/>
</dbReference>
<evidence type="ECO:0000256" key="1">
    <source>
        <dbReference type="ARBA" id="ARBA00022692"/>
    </source>
</evidence>
<gene>
    <name evidence="6" type="ORF">BHQ10_004981</name>
</gene>
<dbReference type="OrthoDB" id="73901at2759"/>
<proteinExistence type="inferred from homology"/>
<dbReference type="GO" id="GO:0005886">
    <property type="term" value="C:plasma membrane"/>
    <property type="evidence" value="ECO:0007669"/>
    <property type="project" value="TreeGrafter"/>
</dbReference>
<accession>A0A364KZJ9</accession>
<evidence type="ECO:0000313" key="7">
    <source>
        <dbReference type="Proteomes" id="UP000249363"/>
    </source>
</evidence>
<evidence type="ECO:0000256" key="2">
    <source>
        <dbReference type="ARBA" id="ARBA00022989"/>
    </source>
</evidence>
<name>A0A364KZJ9_TALAM</name>
<keyword evidence="7" id="KW-1185">Reference proteome</keyword>
<keyword evidence="1 4" id="KW-0812">Transmembrane</keyword>
<comment type="caution">
    <text evidence="6">The sequence shown here is derived from an EMBL/GenBank/DDBJ whole genome shotgun (WGS) entry which is preliminary data.</text>
</comment>
<keyword evidence="3 4" id="KW-0472">Membrane</keyword>
<keyword evidence="4" id="KW-0186">Copper</keyword>
<feature type="transmembrane region" description="Helical" evidence="4">
    <location>
        <begin position="176"/>
        <end position="196"/>
    </location>
</feature>
<feature type="transmembrane region" description="Helical" evidence="4">
    <location>
        <begin position="152"/>
        <end position="170"/>
    </location>
</feature>
<sequence>MDMSGMTMTTTTSATTMAMSMPSSTSTSSSDMSSMSSSDSMSMVMTFFISARSSLFTTTWTPTNDGQYAGTCIFLIVLAVVLRFLLALRPILESRVWNDHARVTHGGHVLHDDAHAEQQSLKDGGLARVGQVRYDFSSRWAEWRVNAAAGRATYELLVAGVGYLLMLGVMTMNVGYFLSVLAGIWLGTFILGGAAADNQWAHC</sequence>
<evidence type="ECO:0000313" key="6">
    <source>
        <dbReference type="EMBL" id="RAO68969.1"/>
    </source>
</evidence>
<feature type="region of interest" description="Disordered" evidence="5">
    <location>
        <begin position="15"/>
        <end position="34"/>
    </location>
</feature>